<feature type="transmembrane region" description="Helical" evidence="6">
    <location>
        <begin position="384"/>
        <end position="407"/>
    </location>
</feature>
<evidence type="ECO:0000256" key="2">
    <source>
        <dbReference type="ARBA" id="ARBA00022475"/>
    </source>
</evidence>
<protein>
    <submittedName>
        <fullName evidence="7">Membrane protein involved in the export of O-antigen and teichoic acid</fullName>
    </submittedName>
</protein>
<feature type="transmembrane region" description="Helical" evidence="6">
    <location>
        <begin position="327"/>
        <end position="347"/>
    </location>
</feature>
<feature type="transmembrane region" description="Helical" evidence="6">
    <location>
        <begin position="258"/>
        <end position="279"/>
    </location>
</feature>
<evidence type="ECO:0000256" key="1">
    <source>
        <dbReference type="ARBA" id="ARBA00004651"/>
    </source>
</evidence>
<feature type="transmembrane region" description="Helical" evidence="6">
    <location>
        <begin position="110"/>
        <end position="129"/>
    </location>
</feature>
<dbReference type="EMBL" id="FOXQ01000002">
    <property type="protein sequence ID" value="SFP86513.1"/>
    <property type="molecule type" value="Genomic_DNA"/>
</dbReference>
<keyword evidence="8" id="KW-1185">Reference proteome</keyword>
<feature type="transmembrane region" description="Helical" evidence="6">
    <location>
        <begin position="300"/>
        <end position="321"/>
    </location>
</feature>
<evidence type="ECO:0000256" key="6">
    <source>
        <dbReference type="SAM" id="Phobius"/>
    </source>
</evidence>
<evidence type="ECO:0000256" key="3">
    <source>
        <dbReference type="ARBA" id="ARBA00022692"/>
    </source>
</evidence>
<dbReference type="RefSeq" id="WP_090656097.1">
    <property type="nucleotide sequence ID" value="NZ_FOXQ01000002.1"/>
</dbReference>
<organism evidence="7 8">
    <name type="scientific">Parafilimonas terrae</name>
    <dbReference type="NCBI Taxonomy" id="1465490"/>
    <lineage>
        <taxon>Bacteria</taxon>
        <taxon>Pseudomonadati</taxon>
        <taxon>Bacteroidota</taxon>
        <taxon>Chitinophagia</taxon>
        <taxon>Chitinophagales</taxon>
        <taxon>Chitinophagaceae</taxon>
        <taxon>Parafilimonas</taxon>
    </lineage>
</organism>
<dbReference type="PANTHER" id="PTHR30250:SF11">
    <property type="entry name" value="O-ANTIGEN TRANSPORTER-RELATED"/>
    <property type="match status" value="1"/>
</dbReference>
<proteinExistence type="predicted"/>
<feature type="transmembrane region" description="Helical" evidence="6">
    <location>
        <begin position="12"/>
        <end position="32"/>
    </location>
</feature>
<dbReference type="STRING" id="1465490.SAMN05444277_102304"/>
<name>A0A1I5TTZ5_9BACT</name>
<accession>A0A1I5TTZ5</accession>
<keyword evidence="2" id="KW-1003">Cell membrane</keyword>
<reference evidence="7 8" key="1">
    <citation type="submission" date="2016-10" db="EMBL/GenBank/DDBJ databases">
        <authorList>
            <person name="de Groot N.N."/>
        </authorList>
    </citation>
    <scope>NUCLEOTIDE SEQUENCE [LARGE SCALE GENOMIC DNA]</scope>
    <source>
        <strain evidence="7 8">DSM 28286</strain>
    </source>
</reference>
<feature type="transmembrane region" description="Helical" evidence="6">
    <location>
        <begin position="216"/>
        <end position="238"/>
    </location>
</feature>
<dbReference type="GO" id="GO:0005886">
    <property type="term" value="C:plasma membrane"/>
    <property type="evidence" value="ECO:0007669"/>
    <property type="project" value="UniProtKB-SubCell"/>
</dbReference>
<keyword evidence="5 6" id="KW-0472">Membrane</keyword>
<feature type="transmembrane region" description="Helical" evidence="6">
    <location>
        <begin position="76"/>
        <end position="98"/>
    </location>
</feature>
<dbReference type="Proteomes" id="UP000199031">
    <property type="component" value="Unassembled WGS sequence"/>
</dbReference>
<keyword evidence="3 6" id="KW-0812">Transmembrane</keyword>
<feature type="transmembrane region" description="Helical" evidence="6">
    <location>
        <begin position="359"/>
        <end position="378"/>
    </location>
</feature>
<gene>
    <name evidence="7" type="ORF">SAMN05444277_102304</name>
</gene>
<dbReference type="OrthoDB" id="627524at2"/>
<feature type="transmembrane region" description="Helical" evidence="6">
    <location>
        <begin position="38"/>
        <end position="56"/>
    </location>
</feature>
<feature type="transmembrane region" description="Helical" evidence="6">
    <location>
        <begin position="141"/>
        <end position="160"/>
    </location>
</feature>
<evidence type="ECO:0000256" key="4">
    <source>
        <dbReference type="ARBA" id="ARBA00022989"/>
    </source>
</evidence>
<sequence>MGLKKLLTQGIIWRSLYFFSVLLVNVFLSRYLRAGATGNLYFISIIFSFMQVVLSLGGEPGLTYFASANIIHRNKLLTIAAVWSMAAGAIMALLIYLYYLINPAATSTEITWYCLYGFVFVSGLSLANYGSAIYYTKENYYLPNILLSLVNILYVLLIPGKASMPDEGQVQWITFLYFATYFAGGLLVFASYIILYRKEGKPGFPAGSLFRQLLKYSFTALGANAIFFLVYRVDYVFVKYSPVCTPEDLGNYIQVSKIGQMMLIIPQIIAVVVFPTTASGADDNKLNNAIMAMSRIFSQLFLLIFIGIAIFGKQFFTIVFGESFNKMQLPMLILIPGIFALSVATLLSAYFNGKGKVSVNLYAAIAGLVITIIGGLIFVPKYGIIAAAIVSTISYFVNTAIVVWFYYRNNPLHFAGFFKWKKSDYDWLLSLLKAVKG</sequence>
<evidence type="ECO:0000313" key="8">
    <source>
        <dbReference type="Proteomes" id="UP000199031"/>
    </source>
</evidence>
<feature type="transmembrane region" description="Helical" evidence="6">
    <location>
        <begin position="172"/>
        <end position="195"/>
    </location>
</feature>
<evidence type="ECO:0000313" key="7">
    <source>
        <dbReference type="EMBL" id="SFP86513.1"/>
    </source>
</evidence>
<dbReference type="AlphaFoldDB" id="A0A1I5TTZ5"/>
<dbReference type="InterPro" id="IPR050833">
    <property type="entry name" value="Poly_Biosynth_Transport"/>
</dbReference>
<dbReference type="PANTHER" id="PTHR30250">
    <property type="entry name" value="PST FAMILY PREDICTED COLANIC ACID TRANSPORTER"/>
    <property type="match status" value="1"/>
</dbReference>
<keyword evidence="4 6" id="KW-1133">Transmembrane helix</keyword>
<comment type="subcellular location">
    <subcellularLocation>
        <location evidence="1">Cell membrane</location>
        <topology evidence="1">Multi-pass membrane protein</topology>
    </subcellularLocation>
</comment>
<evidence type="ECO:0000256" key="5">
    <source>
        <dbReference type="ARBA" id="ARBA00023136"/>
    </source>
</evidence>